<reference evidence="1 2" key="1">
    <citation type="submission" date="2017-11" db="EMBL/GenBank/DDBJ databases">
        <title>De-novo sequencing of pomegranate (Punica granatum L.) genome.</title>
        <authorList>
            <person name="Akparov Z."/>
            <person name="Amiraslanov A."/>
            <person name="Hajiyeva S."/>
            <person name="Abbasov M."/>
            <person name="Kaur K."/>
            <person name="Hamwieh A."/>
            <person name="Solovyev V."/>
            <person name="Salamov A."/>
            <person name="Braich B."/>
            <person name="Kosarev P."/>
            <person name="Mahmoud A."/>
            <person name="Hajiyev E."/>
            <person name="Babayeva S."/>
            <person name="Izzatullayeva V."/>
            <person name="Mammadov A."/>
            <person name="Mammadov A."/>
            <person name="Sharifova S."/>
            <person name="Ojaghi J."/>
            <person name="Eynullazada K."/>
            <person name="Bayramov B."/>
            <person name="Abdulazimova A."/>
            <person name="Shahmuradov I."/>
        </authorList>
    </citation>
    <scope>NUCLEOTIDE SEQUENCE [LARGE SCALE GENOMIC DNA]</scope>
    <source>
        <strain evidence="2">cv. AG2017</strain>
        <tissue evidence="1">Leaf</tissue>
    </source>
</reference>
<evidence type="ECO:0000313" key="2">
    <source>
        <dbReference type="Proteomes" id="UP000233551"/>
    </source>
</evidence>
<dbReference type="PANTHER" id="PTHR34123:SF4">
    <property type="entry name" value="PHOSPHORIBOSYLTRANSFERASE-LIKE PROTEIN, PUTATIVE (DUF2358)-RELATED"/>
    <property type="match status" value="1"/>
</dbReference>
<gene>
    <name evidence="1" type="ORF">CRG98_011544</name>
</gene>
<name>A0A2I0KHH9_PUNGR</name>
<dbReference type="InterPro" id="IPR018790">
    <property type="entry name" value="DUF2358"/>
</dbReference>
<dbReference type="PANTHER" id="PTHR34123">
    <property type="entry name" value="OS04G0578200 PROTEIN"/>
    <property type="match status" value="1"/>
</dbReference>
<dbReference type="Pfam" id="PF10184">
    <property type="entry name" value="DUF2358"/>
    <property type="match status" value="1"/>
</dbReference>
<comment type="caution">
    <text evidence="1">The sequence shown here is derived from an EMBL/GenBank/DDBJ whole genome shotgun (WGS) entry which is preliminary data.</text>
</comment>
<organism evidence="1 2">
    <name type="scientific">Punica granatum</name>
    <name type="common">Pomegranate</name>
    <dbReference type="NCBI Taxonomy" id="22663"/>
    <lineage>
        <taxon>Eukaryota</taxon>
        <taxon>Viridiplantae</taxon>
        <taxon>Streptophyta</taxon>
        <taxon>Embryophyta</taxon>
        <taxon>Tracheophyta</taxon>
        <taxon>Spermatophyta</taxon>
        <taxon>Magnoliopsida</taxon>
        <taxon>eudicotyledons</taxon>
        <taxon>Gunneridae</taxon>
        <taxon>Pentapetalae</taxon>
        <taxon>rosids</taxon>
        <taxon>malvids</taxon>
        <taxon>Myrtales</taxon>
        <taxon>Lythraceae</taxon>
        <taxon>Punica</taxon>
    </lineage>
</organism>
<evidence type="ECO:0000313" key="1">
    <source>
        <dbReference type="EMBL" id="PKI67948.1"/>
    </source>
</evidence>
<proteinExistence type="predicted"/>
<dbReference type="EMBL" id="PGOL01000571">
    <property type="protein sequence ID" value="PKI67948.1"/>
    <property type="molecule type" value="Genomic_DNA"/>
</dbReference>
<dbReference type="Proteomes" id="UP000233551">
    <property type="component" value="Unassembled WGS sequence"/>
</dbReference>
<keyword evidence="2" id="KW-1185">Reference proteome</keyword>
<dbReference type="AlphaFoldDB" id="A0A2I0KHH9"/>
<protein>
    <submittedName>
        <fullName evidence="1">Uncharacterized protein</fullName>
    </submittedName>
</protein>
<accession>A0A2I0KHH9</accession>
<dbReference type="InterPro" id="IPR032710">
    <property type="entry name" value="NTF2-like_dom_sf"/>
</dbReference>
<dbReference type="SUPFAM" id="SSF54427">
    <property type="entry name" value="NTF2-like"/>
    <property type="match status" value="1"/>
</dbReference>
<sequence length="186" mass="21093">MAGLSFSIRPSSLTSSPATVSLLKIAVSGVTELLRILSPLSKRRSGQESFEQIDEISVSGIDDVVSILESDYEKAYFVTGIFSSGIYAEDCVFEDPTIRFRGRDLYQRNLKLLVPFFDQPSIELKNIEKGEDAEEKFILATWKLRSYLRLPWRPLISIDGRTVYELDNNFEVCNILLVKRLLFLSG</sequence>